<organism evidence="1 2">
    <name type="scientific">Scytalidium lignicola</name>
    <name type="common">Hyphomycete</name>
    <dbReference type="NCBI Taxonomy" id="5539"/>
    <lineage>
        <taxon>Eukaryota</taxon>
        <taxon>Fungi</taxon>
        <taxon>Dikarya</taxon>
        <taxon>Ascomycota</taxon>
        <taxon>Pezizomycotina</taxon>
        <taxon>Leotiomycetes</taxon>
        <taxon>Leotiomycetes incertae sedis</taxon>
        <taxon>Scytalidium</taxon>
    </lineage>
</organism>
<gene>
    <name evidence="1" type="ORF">B7463_g9017</name>
</gene>
<dbReference type="EMBL" id="NCSJ02000212">
    <property type="protein sequence ID" value="RFU27305.1"/>
    <property type="molecule type" value="Genomic_DNA"/>
</dbReference>
<feature type="non-terminal residue" evidence="1">
    <location>
        <position position="279"/>
    </location>
</feature>
<evidence type="ECO:0000313" key="2">
    <source>
        <dbReference type="Proteomes" id="UP000258309"/>
    </source>
</evidence>
<dbReference type="OrthoDB" id="376357at2759"/>
<accession>A0A3E2H1S0</accession>
<evidence type="ECO:0008006" key="3">
    <source>
        <dbReference type="Google" id="ProtNLM"/>
    </source>
</evidence>
<dbReference type="Proteomes" id="UP000258309">
    <property type="component" value="Unassembled WGS sequence"/>
</dbReference>
<evidence type="ECO:0000313" key="1">
    <source>
        <dbReference type="EMBL" id="RFU27305.1"/>
    </source>
</evidence>
<name>A0A3E2H1S0_SCYLI</name>
<dbReference type="AlphaFoldDB" id="A0A3E2H1S0"/>
<reference evidence="1 2" key="1">
    <citation type="submission" date="2018-05" db="EMBL/GenBank/DDBJ databases">
        <title>Draft genome sequence of Scytalidium lignicola DSM 105466, a ubiquitous saprotrophic fungus.</title>
        <authorList>
            <person name="Buettner E."/>
            <person name="Gebauer A.M."/>
            <person name="Hofrichter M."/>
            <person name="Liers C."/>
            <person name="Kellner H."/>
        </authorList>
    </citation>
    <scope>NUCLEOTIDE SEQUENCE [LARGE SCALE GENOMIC DNA]</scope>
    <source>
        <strain evidence="1 2">DSM 105466</strain>
    </source>
</reference>
<dbReference type="Gene3D" id="1.10.287.110">
    <property type="entry name" value="DnaJ domain"/>
    <property type="match status" value="1"/>
</dbReference>
<dbReference type="InterPro" id="IPR036869">
    <property type="entry name" value="J_dom_sf"/>
</dbReference>
<comment type="caution">
    <text evidence="1">The sequence shown here is derived from an EMBL/GenBank/DDBJ whole genome shotgun (WGS) entry which is preliminary data.</text>
</comment>
<protein>
    <recommendedName>
        <fullName evidence="3">J domain-containing protein</fullName>
    </recommendedName>
</protein>
<dbReference type="SUPFAM" id="SSF46565">
    <property type="entry name" value="Chaperone J-domain"/>
    <property type="match status" value="1"/>
</dbReference>
<sequence>MSLFTDYCSFLNVKVNVDTTTIVIAYHTKSRKIDLQEEKSSDVDSINYYRKLLADAYEVLTDSTKREEYNYNLQQAKSKTNTQEDKLRCFVHKSKYMESSYEPRRIFPRHNKRELGGLQKRFFHRGAHHQLFEQYKTITQYSHPNMPSNQSVASFTKPSSQLTVKGAVKSCSNSSSLSISSTKVINVTSDKALLETYLRTKQSRDYWHEVLELCLTQRQYLQEQLSFAEQGIIPQGHEDLFESSSTKQCVLASIIRCLNAQGDGNLREDLLVLLPGFGG</sequence>
<feature type="non-terminal residue" evidence="1">
    <location>
        <position position="1"/>
    </location>
</feature>
<keyword evidence="2" id="KW-1185">Reference proteome</keyword>
<proteinExistence type="predicted"/>